<dbReference type="CDD" id="cd15260">
    <property type="entry name" value="7tmB1_NPR_B4_insect-like"/>
    <property type="match status" value="1"/>
</dbReference>
<evidence type="ECO:0000313" key="15">
    <source>
        <dbReference type="Proteomes" id="UP000694846"/>
    </source>
</evidence>
<dbReference type="PROSITE" id="PS50227">
    <property type="entry name" value="G_PROTEIN_RECEP_F2_3"/>
    <property type="match status" value="1"/>
</dbReference>
<feature type="transmembrane region" description="Helical" evidence="12">
    <location>
        <begin position="329"/>
        <end position="353"/>
    </location>
</feature>
<evidence type="ECO:0000256" key="7">
    <source>
        <dbReference type="ARBA" id="ARBA00023136"/>
    </source>
</evidence>
<dbReference type="SMART" id="SM00008">
    <property type="entry name" value="HormR"/>
    <property type="match status" value="1"/>
</dbReference>
<feature type="transmembrane region" description="Helical" evidence="12">
    <location>
        <begin position="403"/>
        <end position="433"/>
    </location>
</feature>
<comment type="subcellular location">
    <subcellularLocation>
        <location evidence="1">Cell membrane</location>
        <topology evidence="1">Multi-pass membrane protein</topology>
    </subcellularLocation>
</comment>
<dbReference type="PRINTS" id="PR00249">
    <property type="entry name" value="GPCRSECRETIN"/>
</dbReference>
<keyword evidence="3" id="KW-1003">Cell membrane</keyword>
<keyword evidence="10" id="KW-0807">Transducer</keyword>
<evidence type="ECO:0000256" key="4">
    <source>
        <dbReference type="ARBA" id="ARBA00022692"/>
    </source>
</evidence>
<keyword evidence="8" id="KW-0675">Receptor</keyword>
<feature type="domain" description="G-protein coupled receptors family 2 profile 2" evidence="14">
    <location>
        <begin position="177"/>
        <end position="426"/>
    </location>
</feature>
<dbReference type="InterPro" id="IPR017983">
    <property type="entry name" value="GPCR_2_secretin-like_CS"/>
</dbReference>
<evidence type="ECO:0000256" key="12">
    <source>
        <dbReference type="SAM" id="Phobius"/>
    </source>
</evidence>
<feature type="compositionally biased region" description="Polar residues" evidence="11">
    <location>
        <begin position="455"/>
        <end position="466"/>
    </location>
</feature>
<keyword evidence="7 12" id="KW-0472">Membrane</keyword>
<dbReference type="InterPro" id="IPR017981">
    <property type="entry name" value="GPCR_2-like_7TM"/>
</dbReference>
<evidence type="ECO:0000256" key="3">
    <source>
        <dbReference type="ARBA" id="ARBA00022475"/>
    </source>
</evidence>
<sequence length="466" mass="53547">MKRHEKMKRQIWCMNACVKVRQKSLERKRTVHKSFPKNEPACVGKRSRRDEDNDDDPHHAATFSVRMPETAVSREPDPNTVFLIKLQQKCLPNATAKLATNSCPKYFDGWACWEETLPNTTAFAACPYYVVGFDPTRKAFKECLPDGTWYRHPETGRQWANYTGCVDVDDLEFRELINSMYIVGYSVSLAALLTSLLIFFTFKTLRCTRIAIHVHLFLSLALNNFAWIIWYKFVVQDLSVVKQNGIYCRCLHVLLQFFMVANYMWMFCEGLHLHMALVVVFVNDVYAMRWFYAIGWGLPAVLTGLYVSWRSYSRDTEQCWMHESHSQWVLAVPVFASILTSLLFLMNVMRVLLTKLHRNSANPAPIGVRKAVRAALILVPLFGIHYILIPYRPTHKTTVEAVYQILSAILVSTQGLCVSVLFCFANVDVHGAFHKYIRRIKRRGTTHTNVTGTTQPAQSQVKDAVV</sequence>
<dbReference type="InterPro" id="IPR036445">
    <property type="entry name" value="GPCR_2_extracell_dom_sf"/>
</dbReference>
<feature type="transmembrane region" description="Helical" evidence="12">
    <location>
        <begin position="182"/>
        <end position="202"/>
    </location>
</feature>
<dbReference type="GO" id="GO:0008528">
    <property type="term" value="F:G protein-coupled peptide receptor activity"/>
    <property type="evidence" value="ECO:0007669"/>
    <property type="project" value="TreeGrafter"/>
</dbReference>
<evidence type="ECO:0000256" key="11">
    <source>
        <dbReference type="SAM" id="MobiDB-lite"/>
    </source>
</evidence>
<dbReference type="InterPro" id="IPR000832">
    <property type="entry name" value="GPCR_2_secretin-like"/>
</dbReference>
<proteinExistence type="inferred from homology"/>
<dbReference type="InterPro" id="IPR050332">
    <property type="entry name" value="GPCR_2"/>
</dbReference>
<name>A0A8B8G2J2_9HEMI</name>
<evidence type="ECO:0000256" key="6">
    <source>
        <dbReference type="ARBA" id="ARBA00023040"/>
    </source>
</evidence>
<gene>
    <name evidence="16" type="primary">LOC112688478</name>
</gene>
<evidence type="ECO:0000256" key="2">
    <source>
        <dbReference type="ARBA" id="ARBA00005314"/>
    </source>
</evidence>
<evidence type="ECO:0000313" key="16">
    <source>
        <dbReference type="RefSeq" id="XP_025417454.1"/>
    </source>
</evidence>
<evidence type="ECO:0000259" key="13">
    <source>
        <dbReference type="PROSITE" id="PS50227"/>
    </source>
</evidence>
<dbReference type="PANTHER" id="PTHR45620:SF43">
    <property type="entry name" value="HECTOR, ISOFORM A"/>
    <property type="match status" value="1"/>
</dbReference>
<evidence type="ECO:0000256" key="10">
    <source>
        <dbReference type="ARBA" id="ARBA00023224"/>
    </source>
</evidence>
<feature type="region of interest" description="Disordered" evidence="11">
    <location>
        <begin position="447"/>
        <end position="466"/>
    </location>
</feature>
<feature type="transmembrane region" description="Helical" evidence="12">
    <location>
        <begin position="271"/>
        <end position="286"/>
    </location>
</feature>
<feature type="transmembrane region" description="Helical" evidence="12">
    <location>
        <begin position="291"/>
        <end position="309"/>
    </location>
</feature>
<dbReference type="SUPFAM" id="SSF111418">
    <property type="entry name" value="Hormone receptor domain"/>
    <property type="match status" value="1"/>
</dbReference>
<evidence type="ECO:0000256" key="5">
    <source>
        <dbReference type="ARBA" id="ARBA00022989"/>
    </source>
</evidence>
<dbReference type="Gene3D" id="4.10.1240.10">
    <property type="entry name" value="GPCR, family 2, extracellular hormone receptor domain"/>
    <property type="match status" value="1"/>
</dbReference>
<dbReference type="Pfam" id="PF02793">
    <property type="entry name" value="HRM"/>
    <property type="match status" value="1"/>
</dbReference>
<dbReference type="GO" id="GO:0007188">
    <property type="term" value="P:adenylate cyclase-modulating G protein-coupled receptor signaling pathway"/>
    <property type="evidence" value="ECO:0007669"/>
    <property type="project" value="TreeGrafter"/>
</dbReference>
<dbReference type="PROSITE" id="PS50261">
    <property type="entry name" value="G_PROTEIN_RECEP_F2_4"/>
    <property type="match status" value="1"/>
</dbReference>
<comment type="similarity">
    <text evidence="2">Belongs to the G-protein coupled receptor 2 family.</text>
</comment>
<evidence type="ECO:0000256" key="9">
    <source>
        <dbReference type="ARBA" id="ARBA00023180"/>
    </source>
</evidence>
<evidence type="ECO:0000259" key="14">
    <source>
        <dbReference type="PROSITE" id="PS50261"/>
    </source>
</evidence>
<evidence type="ECO:0000256" key="1">
    <source>
        <dbReference type="ARBA" id="ARBA00004651"/>
    </source>
</evidence>
<dbReference type="GO" id="GO:0005886">
    <property type="term" value="C:plasma membrane"/>
    <property type="evidence" value="ECO:0007669"/>
    <property type="project" value="UniProtKB-SubCell"/>
</dbReference>
<dbReference type="PANTHER" id="PTHR45620">
    <property type="entry name" value="PDF RECEPTOR-LIKE PROTEIN-RELATED"/>
    <property type="match status" value="1"/>
</dbReference>
<dbReference type="GO" id="GO:0007166">
    <property type="term" value="P:cell surface receptor signaling pathway"/>
    <property type="evidence" value="ECO:0007669"/>
    <property type="project" value="InterPro"/>
</dbReference>
<dbReference type="PROSITE" id="PS00649">
    <property type="entry name" value="G_PROTEIN_RECEP_F2_1"/>
    <property type="match status" value="1"/>
</dbReference>
<feature type="region of interest" description="Disordered" evidence="11">
    <location>
        <begin position="28"/>
        <end position="61"/>
    </location>
</feature>
<reference evidence="16" key="1">
    <citation type="submission" date="2025-08" db="UniProtKB">
        <authorList>
            <consortium name="RefSeq"/>
        </authorList>
    </citation>
    <scope>IDENTIFICATION</scope>
    <source>
        <tissue evidence="16">Whole body</tissue>
    </source>
</reference>
<keyword evidence="4 12" id="KW-0812">Transmembrane</keyword>
<keyword evidence="9" id="KW-0325">Glycoprotein</keyword>
<dbReference type="SUPFAM" id="SSF81321">
    <property type="entry name" value="Family A G protein-coupled receptor-like"/>
    <property type="match status" value="1"/>
</dbReference>
<dbReference type="InterPro" id="IPR001879">
    <property type="entry name" value="GPCR_2_extracellular_dom"/>
</dbReference>
<accession>A0A8B8G2J2</accession>
<feature type="transmembrane region" description="Helical" evidence="12">
    <location>
        <begin position="374"/>
        <end position="391"/>
    </location>
</feature>
<dbReference type="Gene3D" id="1.20.1070.10">
    <property type="entry name" value="Rhodopsin 7-helix transmembrane proteins"/>
    <property type="match status" value="1"/>
</dbReference>
<keyword evidence="15" id="KW-1185">Reference proteome</keyword>
<feature type="domain" description="G-protein coupled receptors family 2 profile 1" evidence="13">
    <location>
        <begin position="89"/>
        <end position="169"/>
    </location>
</feature>
<feature type="compositionally biased region" description="Basic and acidic residues" evidence="11">
    <location>
        <begin position="48"/>
        <end position="59"/>
    </location>
</feature>
<keyword evidence="6" id="KW-0297">G-protein coupled receptor</keyword>
<dbReference type="Proteomes" id="UP000694846">
    <property type="component" value="Unplaced"/>
</dbReference>
<dbReference type="OrthoDB" id="16753at2759"/>
<protein>
    <submittedName>
        <fullName evidence="16">Calcitonin gene-related peptide type 1 receptor-like isoform X1</fullName>
    </submittedName>
</protein>
<dbReference type="RefSeq" id="XP_025417454.1">
    <property type="nucleotide sequence ID" value="XM_025561669.1"/>
</dbReference>
<dbReference type="GeneID" id="112688478"/>
<dbReference type="AlphaFoldDB" id="A0A8B8G2J2"/>
<evidence type="ECO:0000256" key="8">
    <source>
        <dbReference type="ARBA" id="ARBA00023170"/>
    </source>
</evidence>
<feature type="transmembrane region" description="Helical" evidence="12">
    <location>
        <begin position="214"/>
        <end position="234"/>
    </location>
</feature>
<organism evidence="15 16">
    <name type="scientific">Sipha flava</name>
    <name type="common">yellow sugarcane aphid</name>
    <dbReference type="NCBI Taxonomy" id="143950"/>
    <lineage>
        <taxon>Eukaryota</taxon>
        <taxon>Metazoa</taxon>
        <taxon>Ecdysozoa</taxon>
        <taxon>Arthropoda</taxon>
        <taxon>Hexapoda</taxon>
        <taxon>Insecta</taxon>
        <taxon>Pterygota</taxon>
        <taxon>Neoptera</taxon>
        <taxon>Paraneoptera</taxon>
        <taxon>Hemiptera</taxon>
        <taxon>Sternorrhyncha</taxon>
        <taxon>Aphidomorpha</taxon>
        <taxon>Aphidoidea</taxon>
        <taxon>Aphididae</taxon>
        <taxon>Sipha</taxon>
    </lineage>
</organism>
<dbReference type="Pfam" id="PF00002">
    <property type="entry name" value="7tm_2"/>
    <property type="match status" value="1"/>
</dbReference>
<keyword evidence="5 12" id="KW-1133">Transmembrane helix</keyword>